<dbReference type="EMBL" id="CABFNB010000001">
    <property type="protein sequence ID" value="VTZ58993.1"/>
    <property type="molecule type" value="Genomic_DNA"/>
</dbReference>
<protein>
    <submittedName>
        <fullName evidence="2">Uncharacterized protein</fullName>
    </submittedName>
</protein>
<dbReference type="Proteomes" id="UP000507954">
    <property type="component" value="Unassembled WGS sequence"/>
</dbReference>
<feature type="region of interest" description="Disordered" evidence="1">
    <location>
        <begin position="1"/>
        <end position="65"/>
    </location>
</feature>
<feature type="compositionally biased region" description="Basic and acidic residues" evidence="1">
    <location>
        <begin position="42"/>
        <end position="51"/>
    </location>
</feature>
<proteinExistence type="predicted"/>
<accession>A0A508WP17</accession>
<dbReference type="AlphaFoldDB" id="A0A508WP17"/>
<name>A0A508WP17_9HYPH</name>
<organism evidence="2">
    <name type="scientific">Sinorhizobium medicae</name>
    <dbReference type="NCBI Taxonomy" id="110321"/>
    <lineage>
        <taxon>Bacteria</taxon>
        <taxon>Pseudomonadati</taxon>
        <taxon>Pseudomonadota</taxon>
        <taxon>Alphaproteobacteria</taxon>
        <taxon>Hyphomicrobiales</taxon>
        <taxon>Rhizobiaceae</taxon>
        <taxon>Sinorhizobium/Ensifer group</taxon>
        <taxon>Sinorhizobium</taxon>
    </lineage>
</organism>
<gene>
    <name evidence="2" type="ORF">EMEDMD4_10169</name>
</gene>
<reference evidence="2" key="1">
    <citation type="submission" date="2019-06" db="EMBL/GenBank/DDBJ databases">
        <authorList>
            <person name="Le Quere A."/>
            <person name="Colella S."/>
        </authorList>
    </citation>
    <scope>NUCLEOTIDE SEQUENCE</scope>
    <source>
        <strain evidence="2">EmedicaeMD41</strain>
    </source>
</reference>
<sequence length="82" mass="9159">MPPRLKRTGRRFHHSRACHGNPVSPSPSVEKDADTALPESCTSKHWEDGNKHQTQRSGPQCSGEFDCHSHNLAVILDETIML</sequence>
<evidence type="ECO:0000256" key="1">
    <source>
        <dbReference type="SAM" id="MobiDB-lite"/>
    </source>
</evidence>
<evidence type="ECO:0000313" key="2">
    <source>
        <dbReference type="EMBL" id="VTZ58993.1"/>
    </source>
</evidence>
<feature type="compositionally biased region" description="Basic residues" evidence="1">
    <location>
        <begin position="1"/>
        <end position="17"/>
    </location>
</feature>